<evidence type="ECO:0000256" key="1">
    <source>
        <dbReference type="ARBA" id="ARBA00023002"/>
    </source>
</evidence>
<dbReference type="InterPro" id="IPR011032">
    <property type="entry name" value="GroES-like_sf"/>
</dbReference>
<dbReference type="OrthoDB" id="809632at2759"/>
<dbReference type="Gene3D" id="3.40.50.720">
    <property type="entry name" value="NAD(P)-binding Rossmann-like Domain"/>
    <property type="match status" value="1"/>
</dbReference>
<sequence length="337" mass="36649">MAPIVNGRILFNSVPEGFPEPGKTTIYDDSETIDLDNVELNGGFLVKTLELSADPYMRGRMRSPEVKSYSAPFIIGQPTSGRGVGVVLRSEHPDVKKGDHVFGYLSHVHYQVLKDLSTVRLIQNPYNLPWSNYVGVLGMPGQTAYFAWKEHAHPVKGETIFVSAGAGPVGSFVIQLAKLDGLRVIASAGSEEKVAFMKEIGADVVFNYKTENTLEILEREGGIDLYWDNVGGDTLAAALDAAHICGQISGYNSGGAPVYNLHQIFAKSLTLTGFLFSRLAPKYQNGFYEVVPALIAEGKIKHREHIWDGLDKVGDAMAAVQKGTNKAKAVIHVGEDE</sequence>
<feature type="domain" description="Enoyl reductase (ER)" evidence="2">
    <location>
        <begin position="59"/>
        <end position="331"/>
    </location>
</feature>
<comment type="caution">
    <text evidence="3">The sequence shown here is derived from an EMBL/GenBank/DDBJ whole genome shotgun (WGS) entry which is preliminary data.</text>
</comment>
<dbReference type="InterPro" id="IPR041694">
    <property type="entry name" value="ADH_N_2"/>
</dbReference>
<dbReference type="SUPFAM" id="SSF50129">
    <property type="entry name" value="GroES-like"/>
    <property type="match status" value="1"/>
</dbReference>
<reference evidence="3 4" key="1">
    <citation type="journal article" date="2020" name="ISME J.">
        <title>Uncovering the hidden diversity of litter-decomposition mechanisms in mushroom-forming fungi.</title>
        <authorList>
            <person name="Floudas D."/>
            <person name="Bentzer J."/>
            <person name="Ahren D."/>
            <person name="Johansson T."/>
            <person name="Persson P."/>
            <person name="Tunlid A."/>
        </authorList>
    </citation>
    <scope>NUCLEOTIDE SEQUENCE [LARGE SCALE GENOMIC DNA]</scope>
    <source>
        <strain evidence="3 4">CBS 101986</strain>
    </source>
</reference>
<dbReference type="Proteomes" id="UP000567179">
    <property type="component" value="Unassembled WGS sequence"/>
</dbReference>
<keyword evidence="4" id="KW-1185">Reference proteome</keyword>
<organism evidence="3 4">
    <name type="scientific">Psilocybe cf. subviscida</name>
    <dbReference type="NCBI Taxonomy" id="2480587"/>
    <lineage>
        <taxon>Eukaryota</taxon>
        <taxon>Fungi</taxon>
        <taxon>Dikarya</taxon>
        <taxon>Basidiomycota</taxon>
        <taxon>Agaricomycotina</taxon>
        <taxon>Agaricomycetes</taxon>
        <taxon>Agaricomycetidae</taxon>
        <taxon>Agaricales</taxon>
        <taxon>Agaricineae</taxon>
        <taxon>Strophariaceae</taxon>
        <taxon>Psilocybe</taxon>
    </lineage>
</organism>
<evidence type="ECO:0000313" key="3">
    <source>
        <dbReference type="EMBL" id="KAF5315367.1"/>
    </source>
</evidence>
<dbReference type="Pfam" id="PF16884">
    <property type="entry name" value="ADH_N_2"/>
    <property type="match status" value="1"/>
</dbReference>
<dbReference type="GO" id="GO:0016628">
    <property type="term" value="F:oxidoreductase activity, acting on the CH-CH group of donors, NAD or NADP as acceptor"/>
    <property type="evidence" value="ECO:0007669"/>
    <property type="project" value="InterPro"/>
</dbReference>
<dbReference type="CDD" id="cd05288">
    <property type="entry name" value="PGDH"/>
    <property type="match status" value="1"/>
</dbReference>
<dbReference type="PANTHER" id="PTHR43205">
    <property type="entry name" value="PROSTAGLANDIN REDUCTASE"/>
    <property type="match status" value="1"/>
</dbReference>
<dbReference type="InterPro" id="IPR036291">
    <property type="entry name" value="NAD(P)-bd_dom_sf"/>
</dbReference>
<evidence type="ECO:0000313" key="4">
    <source>
        <dbReference type="Proteomes" id="UP000567179"/>
    </source>
</evidence>
<dbReference type="EMBL" id="JAACJJ010000043">
    <property type="protein sequence ID" value="KAF5315367.1"/>
    <property type="molecule type" value="Genomic_DNA"/>
</dbReference>
<dbReference type="SUPFAM" id="SSF51735">
    <property type="entry name" value="NAD(P)-binding Rossmann-fold domains"/>
    <property type="match status" value="1"/>
</dbReference>
<dbReference type="Gene3D" id="3.90.180.10">
    <property type="entry name" value="Medium-chain alcohol dehydrogenases, catalytic domain"/>
    <property type="match status" value="1"/>
</dbReference>
<accession>A0A8H5B442</accession>
<dbReference type="AlphaFoldDB" id="A0A8H5B442"/>
<dbReference type="InterPro" id="IPR045010">
    <property type="entry name" value="MDR_fam"/>
</dbReference>
<keyword evidence="1" id="KW-0560">Oxidoreductase</keyword>
<protein>
    <recommendedName>
        <fullName evidence="2">Enoyl reductase (ER) domain-containing protein</fullName>
    </recommendedName>
</protein>
<dbReference type="Pfam" id="PF00107">
    <property type="entry name" value="ADH_zinc_N"/>
    <property type="match status" value="1"/>
</dbReference>
<evidence type="ECO:0000259" key="2">
    <source>
        <dbReference type="SMART" id="SM00829"/>
    </source>
</evidence>
<dbReference type="InterPro" id="IPR013149">
    <property type="entry name" value="ADH-like_C"/>
</dbReference>
<dbReference type="InterPro" id="IPR020843">
    <property type="entry name" value="ER"/>
</dbReference>
<dbReference type="SMART" id="SM00829">
    <property type="entry name" value="PKS_ER"/>
    <property type="match status" value="1"/>
</dbReference>
<proteinExistence type="predicted"/>
<gene>
    <name evidence="3" type="ORF">D9619_007112</name>
</gene>
<dbReference type="PANTHER" id="PTHR43205:SF7">
    <property type="entry name" value="PROSTAGLANDIN REDUCTASE 1"/>
    <property type="match status" value="1"/>
</dbReference>
<name>A0A8H5B442_9AGAR</name>